<sequence length="458" mass="49536">MVQIAAPPRRRDGRAPSPSPGVMHATPPPRCHGALAFAPVNHGRQCRRRPQPRPHLPPPTLSHDLCRHVSAFGGPSSSSSALGGPSSSSGQICVWRPVLILIRAPPPAISAAASSPPSPVISVAVRTWVRSDLRLVAIPVLILFLAPTPTLHPISDLGEDDKVIVERCARERSRPPAAPHHRREATRGDAQAVTLFLLHPRPPLGPRGRAIQRGTVLPIKDTCGGEEGLLALALWATHWLKMGSANKINERYLKLQKSKKSTKTKPQGHLLTKYISMLQALGVPVHRLVKAADSVSVCLSKGLGAPIRSVVVGSEAFIDKARILRKTLGGGMRQVGFLCAAAYVAVRDTVGKLADDHRKAKALAEGLTKIKQFTVDSSSVETNMVFFDIVDPHISPSKLCQVLEQRNVLAMPASSKSVRFVIHYQILDSDVQYALTCVESLFRKIVVALLGTEMLLMK</sequence>
<dbReference type="AlphaFoldDB" id="A0A1D6K3U1"/>
<accession>A0A1D6K3U1</accession>
<keyword evidence="3" id="KW-0663">Pyridoxal phosphate</keyword>
<evidence type="ECO:0000256" key="1">
    <source>
        <dbReference type="ARBA" id="ARBA00001933"/>
    </source>
</evidence>
<name>A0A1D6K3U1_MAIZE</name>
<dbReference type="InterPro" id="IPR015424">
    <property type="entry name" value="PyrdxlP-dep_Trfase"/>
</dbReference>
<keyword evidence="4" id="KW-0456">Lyase</keyword>
<dbReference type="FunFam" id="3.90.1150.10:FF:000041">
    <property type="entry name" value="Low-specificity L-threonine aldolase"/>
    <property type="match status" value="1"/>
</dbReference>
<dbReference type="GO" id="GO:0016829">
    <property type="term" value="F:lyase activity"/>
    <property type="evidence" value="ECO:0007669"/>
    <property type="project" value="UniProtKB-KW"/>
</dbReference>
<evidence type="ECO:0000313" key="6">
    <source>
        <dbReference type="EMBL" id="ONL98301.1"/>
    </source>
</evidence>
<feature type="domain" description="Aromatic amino acid beta-eliminating lyase/threonine aldolase" evidence="5">
    <location>
        <begin position="279"/>
        <end position="388"/>
    </location>
</feature>
<dbReference type="PANTHER" id="PTHR48097">
    <property type="entry name" value="L-THREONINE ALDOLASE-RELATED"/>
    <property type="match status" value="1"/>
</dbReference>
<evidence type="ECO:0000256" key="4">
    <source>
        <dbReference type="ARBA" id="ARBA00023239"/>
    </source>
</evidence>
<evidence type="ECO:0000256" key="3">
    <source>
        <dbReference type="ARBA" id="ARBA00022898"/>
    </source>
</evidence>
<comment type="similarity">
    <text evidence="2">Belongs to the threonine aldolase family.</text>
</comment>
<dbReference type="SUPFAM" id="SSF53383">
    <property type="entry name" value="PLP-dependent transferases"/>
    <property type="match status" value="1"/>
</dbReference>
<dbReference type="Gene3D" id="3.90.1150.10">
    <property type="entry name" value="Aspartate Aminotransferase, domain 1"/>
    <property type="match status" value="1"/>
</dbReference>
<dbReference type="Pfam" id="PF01212">
    <property type="entry name" value="Beta_elim_lyase"/>
    <property type="match status" value="1"/>
</dbReference>
<dbReference type="InterPro" id="IPR015421">
    <property type="entry name" value="PyrdxlP-dep_Trfase_major"/>
</dbReference>
<protein>
    <submittedName>
        <fullName evidence="6">Putative low-specificity L-threonine aldolase 1</fullName>
    </submittedName>
</protein>
<evidence type="ECO:0000256" key="2">
    <source>
        <dbReference type="ARBA" id="ARBA00006966"/>
    </source>
</evidence>
<dbReference type="GO" id="GO:0006520">
    <property type="term" value="P:amino acid metabolic process"/>
    <property type="evidence" value="ECO:0007669"/>
    <property type="project" value="InterPro"/>
</dbReference>
<dbReference type="ExpressionAtlas" id="A0A1D6K3U1">
    <property type="expression patterns" value="baseline and differential"/>
</dbReference>
<dbReference type="InterPro" id="IPR015422">
    <property type="entry name" value="PyrdxlP-dep_Trfase_small"/>
</dbReference>
<proteinExistence type="inferred from homology"/>
<evidence type="ECO:0000259" key="5">
    <source>
        <dbReference type="Pfam" id="PF01212"/>
    </source>
</evidence>
<comment type="cofactor">
    <cofactor evidence="1">
        <name>pyridoxal 5'-phosphate</name>
        <dbReference type="ChEBI" id="CHEBI:597326"/>
    </cofactor>
</comment>
<dbReference type="EMBL" id="CM007647">
    <property type="protein sequence ID" value="ONL98301.1"/>
    <property type="molecule type" value="Genomic_DNA"/>
</dbReference>
<dbReference type="PANTHER" id="PTHR48097:SF13">
    <property type="entry name" value="LOW-SPECIFICITY L-THREONINE ALDOLASE 1-RELATED"/>
    <property type="match status" value="1"/>
</dbReference>
<organism evidence="6">
    <name type="scientific">Zea mays</name>
    <name type="common">Maize</name>
    <dbReference type="NCBI Taxonomy" id="4577"/>
    <lineage>
        <taxon>Eukaryota</taxon>
        <taxon>Viridiplantae</taxon>
        <taxon>Streptophyta</taxon>
        <taxon>Embryophyta</taxon>
        <taxon>Tracheophyta</taxon>
        <taxon>Spermatophyta</taxon>
        <taxon>Magnoliopsida</taxon>
        <taxon>Liliopsida</taxon>
        <taxon>Poales</taxon>
        <taxon>Poaceae</taxon>
        <taxon>PACMAD clade</taxon>
        <taxon>Panicoideae</taxon>
        <taxon>Andropogonodae</taxon>
        <taxon>Andropogoneae</taxon>
        <taxon>Tripsacinae</taxon>
        <taxon>Zea</taxon>
    </lineage>
</organism>
<dbReference type="Gene3D" id="3.40.640.10">
    <property type="entry name" value="Type I PLP-dependent aspartate aminotransferase-like (Major domain)"/>
    <property type="match status" value="1"/>
</dbReference>
<gene>
    <name evidence="6" type="ORF">ZEAMMB73_Zm00001d029237</name>
</gene>
<dbReference type="InterPro" id="IPR001597">
    <property type="entry name" value="ArAA_b-elim_lyase/Thr_aldolase"/>
</dbReference>
<reference evidence="6" key="1">
    <citation type="submission" date="2015-12" db="EMBL/GenBank/DDBJ databases">
        <title>Update maize B73 reference genome by single molecule sequencing technologies.</title>
        <authorList>
            <consortium name="Maize Genome Sequencing Project"/>
            <person name="Ware D."/>
        </authorList>
    </citation>
    <scope>NUCLEOTIDE SEQUENCE [LARGE SCALE GENOMIC DNA]</scope>
    <source>
        <tissue evidence="6">Seedling</tissue>
    </source>
</reference>